<feature type="region of interest" description="Disordered" evidence="1">
    <location>
        <begin position="1"/>
        <end position="21"/>
    </location>
</feature>
<accession>A0A4D6H986</accession>
<dbReference type="Proteomes" id="UP000296706">
    <property type="component" value="Chromosome"/>
</dbReference>
<dbReference type="KEGG" id="hsn:DV733_03455"/>
<evidence type="ECO:0000256" key="1">
    <source>
        <dbReference type="SAM" id="MobiDB-lite"/>
    </source>
</evidence>
<evidence type="ECO:0000313" key="4">
    <source>
        <dbReference type="Proteomes" id="UP000296706"/>
    </source>
</evidence>
<proteinExistence type="predicted"/>
<gene>
    <name evidence="3" type="ORF">DV733_03455</name>
</gene>
<name>A0A4D6H986_9EURY</name>
<evidence type="ECO:0000256" key="2">
    <source>
        <dbReference type="SAM" id="Phobius"/>
    </source>
</evidence>
<feature type="transmembrane region" description="Helical" evidence="2">
    <location>
        <begin position="390"/>
        <end position="412"/>
    </location>
</feature>
<feature type="transmembrane region" description="Helical" evidence="2">
    <location>
        <begin position="62"/>
        <end position="85"/>
    </location>
</feature>
<dbReference type="EMBL" id="CP031310">
    <property type="protein sequence ID" value="QCC50350.1"/>
    <property type="molecule type" value="Genomic_DNA"/>
</dbReference>
<organism evidence="3 4">
    <name type="scientific">Halapricum salinum</name>
    <dbReference type="NCBI Taxonomy" id="1457250"/>
    <lineage>
        <taxon>Archaea</taxon>
        <taxon>Methanobacteriati</taxon>
        <taxon>Methanobacteriota</taxon>
        <taxon>Stenosarchaea group</taxon>
        <taxon>Halobacteria</taxon>
        <taxon>Halobacteriales</taxon>
        <taxon>Haloarculaceae</taxon>
        <taxon>Halapricum</taxon>
    </lineage>
</organism>
<reference evidence="3 4" key="1">
    <citation type="journal article" date="2019" name="Nat. Commun.">
        <title>A new type of DNA phosphorothioation-based antiviral system in archaea.</title>
        <authorList>
            <person name="Xiong L."/>
            <person name="Liu S."/>
            <person name="Chen S."/>
            <person name="Xiao Y."/>
            <person name="Zhu B."/>
            <person name="Gao Y."/>
            <person name="Zhang Y."/>
            <person name="Chen B."/>
            <person name="Luo J."/>
            <person name="Deng Z."/>
            <person name="Chen X."/>
            <person name="Wang L."/>
            <person name="Chen S."/>
        </authorList>
    </citation>
    <scope>NUCLEOTIDE SEQUENCE [LARGE SCALE GENOMIC DNA]</scope>
    <source>
        <strain evidence="3 4">CBA1105</strain>
    </source>
</reference>
<evidence type="ECO:0008006" key="5">
    <source>
        <dbReference type="Google" id="ProtNLM"/>
    </source>
</evidence>
<feature type="transmembrane region" description="Helical" evidence="2">
    <location>
        <begin position="171"/>
        <end position="189"/>
    </location>
</feature>
<feature type="transmembrane region" description="Helical" evidence="2">
    <location>
        <begin position="31"/>
        <end position="50"/>
    </location>
</feature>
<feature type="transmembrane region" description="Helical" evidence="2">
    <location>
        <begin position="201"/>
        <end position="234"/>
    </location>
</feature>
<keyword evidence="2" id="KW-0472">Membrane</keyword>
<keyword evidence="2" id="KW-1133">Transmembrane helix</keyword>
<feature type="transmembrane region" description="Helical" evidence="2">
    <location>
        <begin position="97"/>
        <end position="114"/>
    </location>
</feature>
<feature type="transmembrane region" description="Helical" evidence="2">
    <location>
        <begin position="293"/>
        <end position="310"/>
    </location>
</feature>
<sequence length="608" mass="67636">MENSGYGRRFGQGEPTVSGVPVSRSGRIQEGLLVAAALGLLVATWLFVTVEPAPDFETSLTAQFPLLFWLCFYGVLVVSIVVALLSAIDSSGYWRHAVALALGDYALFFFLPLARGYRLYGRGASDILVHIGDVKGILQTGTIAAGSWYPMQHTLVSELVLLGVPLQGAEYVVEFAFTAMYILSMGYLVRVATGRRETVVYGLVAATPLVFTIFQTTIIPSFLSLFLFPIVLAILEQYRRSNSHTYLLLFVVFGIGIVFFHPVTAGFLVVLILSTTAFGYVYEWLRGASVRKIRPTLAFVVAPATYLWYINFRETRTSIEQIVGTWLSGGSSPGQAVAEEAASAPLSMAELLVRFVELYGMVFVYLVVAGLFGLFVVSEVLRRRSRYPEAFATAQFGVGFGLAVAFLLVYLIEFEPIRVARYMIVMAVFLYGLLLARTTEWRPRRQYLAVAILGAGIVVAALLGAHGAYWPNEQLTDAEYEGSEFVLTEGDQTLPIRTYSISHKMEWYVRGSVDPNLWPPNYQTGLPRGFGYDAVNTTVGTRYNETYIATHRFDRVFYTDAYFTPAQRETLIPYRQSDLRWLNADPTAARVYDNGGYELWYVPEGSVS</sequence>
<keyword evidence="4" id="KW-1185">Reference proteome</keyword>
<keyword evidence="2" id="KW-0812">Transmembrane</keyword>
<evidence type="ECO:0000313" key="3">
    <source>
        <dbReference type="EMBL" id="QCC50350.1"/>
    </source>
</evidence>
<feature type="transmembrane region" description="Helical" evidence="2">
    <location>
        <begin position="246"/>
        <end position="273"/>
    </location>
</feature>
<feature type="transmembrane region" description="Helical" evidence="2">
    <location>
        <begin position="448"/>
        <end position="470"/>
    </location>
</feature>
<dbReference type="AlphaFoldDB" id="A0A4D6H986"/>
<feature type="transmembrane region" description="Helical" evidence="2">
    <location>
        <begin position="358"/>
        <end position="378"/>
    </location>
</feature>
<feature type="transmembrane region" description="Helical" evidence="2">
    <location>
        <begin position="418"/>
        <end position="436"/>
    </location>
</feature>
<protein>
    <recommendedName>
        <fullName evidence="5">Glycosyltransferase RgtA/B/C/D-like domain-containing protein</fullName>
    </recommendedName>
</protein>